<gene>
    <name evidence="1" type="primary">nqo2_1</name>
    <name evidence="1" type="ORF">ERS852491_03519</name>
</gene>
<dbReference type="EMBL" id="CYZU01000038">
    <property type="protein sequence ID" value="CUO85309.1"/>
    <property type="molecule type" value="Genomic_DNA"/>
</dbReference>
<dbReference type="InterPro" id="IPR028431">
    <property type="entry name" value="NADP_DH_HndA-like"/>
</dbReference>
<evidence type="ECO:0000313" key="1">
    <source>
        <dbReference type="EMBL" id="CUO85309.1"/>
    </source>
</evidence>
<dbReference type="GO" id="GO:0016491">
    <property type="term" value="F:oxidoreductase activity"/>
    <property type="evidence" value="ECO:0007669"/>
    <property type="project" value="UniProtKB-KW"/>
</dbReference>
<dbReference type="SUPFAM" id="SSF52833">
    <property type="entry name" value="Thioredoxin-like"/>
    <property type="match status" value="1"/>
</dbReference>
<protein>
    <submittedName>
        <fullName evidence="1">NADH-quinone oxidoreductase subunit 2</fullName>
        <ecNumber evidence="1">1.6.5.11</ecNumber>
    </submittedName>
</protein>
<proteinExistence type="predicted"/>
<accession>A0A174IJW1</accession>
<name>A0A174IJW1_9FIRM</name>
<dbReference type="PANTHER" id="PTHR43342">
    <property type="entry name" value="NADH-QUINONE OXIDOREDUCTASE, E SUBUNIT"/>
    <property type="match status" value="1"/>
</dbReference>
<dbReference type="STRING" id="39482.ERS852491_03519"/>
<dbReference type="AlphaFoldDB" id="A0A174IJW1"/>
<dbReference type="InterPro" id="IPR042128">
    <property type="entry name" value="NuoE_dom"/>
</dbReference>
<dbReference type="EC" id="1.6.5.11" evidence="1"/>
<reference evidence="1 2" key="1">
    <citation type="submission" date="2015-09" db="EMBL/GenBank/DDBJ databases">
        <authorList>
            <consortium name="Pathogen Informatics"/>
        </authorList>
    </citation>
    <scope>NUCLEOTIDE SEQUENCE [LARGE SCALE GENOMIC DNA]</scope>
    <source>
        <strain evidence="1 2">2789STDY5834876</strain>
    </source>
</reference>
<dbReference type="CDD" id="cd03064">
    <property type="entry name" value="TRX_Fd_NuoE"/>
    <property type="match status" value="1"/>
</dbReference>
<dbReference type="OrthoDB" id="1971655at2"/>
<dbReference type="Gene3D" id="3.40.30.10">
    <property type="entry name" value="Glutaredoxin"/>
    <property type="match status" value="1"/>
</dbReference>
<keyword evidence="1" id="KW-0560">Oxidoreductase</keyword>
<sequence>MDELERERKSEEILAYYGGMDNRGGQELIVALLRELQDIYGCITAGVIERAAAVTGVKPSFIRALVRMYPTLKEAAFLHDIVVCMGKACADQGGRDILSFLQKVLKVRRNGISRDGKVRVRTQSCLKHCGTAPNLLIDGKLYTGVDEEMLTGVLKNQFHLGL</sequence>
<dbReference type="RefSeq" id="WP_055154463.1">
    <property type="nucleotide sequence ID" value="NZ_CYZU01000038.1"/>
</dbReference>
<evidence type="ECO:0000313" key="2">
    <source>
        <dbReference type="Proteomes" id="UP000095544"/>
    </source>
</evidence>
<dbReference type="PANTHER" id="PTHR43342:SF2">
    <property type="entry name" value="POTENTIAL NAD-REDUCING HYDROGENASE SUBUNIT"/>
    <property type="match status" value="1"/>
</dbReference>
<dbReference type="InterPro" id="IPR036249">
    <property type="entry name" value="Thioredoxin-like_sf"/>
</dbReference>
<dbReference type="Proteomes" id="UP000095544">
    <property type="component" value="Unassembled WGS sequence"/>
</dbReference>
<dbReference type="Pfam" id="PF01257">
    <property type="entry name" value="2Fe-2S_thioredx"/>
    <property type="match status" value="1"/>
</dbReference>
<organism evidence="1 2">
    <name type="scientific">Faecalicatena contorta</name>
    <dbReference type="NCBI Taxonomy" id="39482"/>
    <lineage>
        <taxon>Bacteria</taxon>
        <taxon>Bacillati</taxon>
        <taxon>Bacillota</taxon>
        <taxon>Clostridia</taxon>
        <taxon>Lachnospirales</taxon>
        <taxon>Lachnospiraceae</taxon>
        <taxon>Faecalicatena</taxon>
    </lineage>
</organism>